<accession>A0A1V1I3V8</accession>
<dbReference type="KEGG" id="ril:CRIB_2345"/>
<proteinExistence type="predicted"/>
<sequence>MKIVKIIASFFILMLIGIFISYGDTDNSGYDKLLETFNNTQADFKFYNIKANGLINYDITKNEIKDICIDIINDLGLEESDIKWGEKWDEKEKQVYIQSNTLDKSISIIGIKKSSNESYIIVDILDNKVYKDIVDIYTILEKSLYKYSNIVDISTCISGEFYKKLQFDKYDDILQEILYNMCAEEIDRVENENMISITAYSKLLEENYLEYLGNKINLNIGIRYSEDDDKTLIYIATPIIKLDY</sequence>
<dbReference type="SUPFAM" id="SSF143842">
    <property type="entry name" value="YwmB-like"/>
    <property type="match status" value="1"/>
</dbReference>
<dbReference type="Gene3D" id="3.30.360.40">
    <property type="entry name" value="YwmB-like"/>
    <property type="match status" value="1"/>
</dbReference>
<dbReference type="EMBL" id="LN555523">
    <property type="protein sequence ID" value="CED94942.1"/>
    <property type="molecule type" value="Genomic_DNA"/>
</dbReference>
<keyword evidence="2" id="KW-1185">Reference proteome</keyword>
<dbReference type="AlphaFoldDB" id="A0A1V1I3V8"/>
<dbReference type="Proteomes" id="UP000245622">
    <property type="component" value="Chromosome 1"/>
</dbReference>
<dbReference type="GeneID" id="82206377"/>
<organism evidence="1 2">
    <name type="scientific">Romboutsia ilealis</name>
    <dbReference type="NCBI Taxonomy" id="1115758"/>
    <lineage>
        <taxon>Bacteria</taxon>
        <taxon>Bacillati</taxon>
        <taxon>Bacillota</taxon>
        <taxon>Clostridia</taxon>
        <taxon>Peptostreptococcales</taxon>
        <taxon>Peptostreptococcaceae</taxon>
        <taxon>Romboutsia</taxon>
    </lineage>
</organism>
<name>A0A1V1I3V8_9FIRM</name>
<gene>
    <name evidence="1" type="ORF">CRIB_2345</name>
</gene>
<evidence type="ECO:0008006" key="3">
    <source>
        <dbReference type="Google" id="ProtNLM"/>
    </source>
</evidence>
<dbReference type="RefSeq" id="WP_180702426.1">
    <property type="nucleotide sequence ID" value="NZ_CAONDH010000013.1"/>
</dbReference>
<reference evidence="1 2" key="1">
    <citation type="submission" date="2014-04" db="EMBL/GenBank/DDBJ databases">
        <authorList>
            <person name="Hornung B.V."/>
        </authorList>
    </citation>
    <scope>NUCLEOTIDE SEQUENCE [LARGE SCALE GENOMIC DNA]</scope>
    <source>
        <strain evidence="1 2">CRIB</strain>
    </source>
</reference>
<dbReference type="InterPro" id="IPR036209">
    <property type="entry name" value="YwmB-like_sf"/>
</dbReference>
<dbReference type="InterPro" id="IPR014794">
    <property type="entry name" value="DUF1779"/>
</dbReference>
<dbReference type="Pfam" id="PF08680">
    <property type="entry name" value="DUF1779"/>
    <property type="match status" value="1"/>
</dbReference>
<evidence type="ECO:0000313" key="2">
    <source>
        <dbReference type="Proteomes" id="UP000245622"/>
    </source>
</evidence>
<evidence type="ECO:0000313" key="1">
    <source>
        <dbReference type="EMBL" id="CED94942.1"/>
    </source>
</evidence>
<protein>
    <recommendedName>
        <fullName evidence="3">TATA-box binding protein</fullName>
    </recommendedName>
</protein>